<keyword evidence="2" id="KW-1185">Reference proteome</keyword>
<protein>
    <recommendedName>
        <fullName evidence="3">Metallo-beta-lactamase domain-containing protein</fullName>
    </recommendedName>
</protein>
<dbReference type="PANTHER" id="PTHR30619">
    <property type="entry name" value="DNA INTERNALIZATION/COMPETENCE PROTEIN COMEC/REC2"/>
    <property type="match status" value="1"/>
</dbReference>
<gene>
    <name evidence="1" type="ORF">WMO46_09395</name>
</gene>
<dbReference type="SUPFAM" id="SSF56281">
    <property type="entry name" value="Metallo-hydrolase/oxidoreductase"/>
    <property type="match status" value="1"/>
</dbReference>
<evidence type="ECO:0000313" key="2">
    <source>
        <dbReference type="Proteomes" id="UP001460202"/>
    </source>
</evidence>
<name>A0ABV1GXM4_9BACT</name>
<accession>A0ABV1GXM4</accession>
<dbReference type="InterPro" id="IPR052159">
    <property type="entry name" value="Competence_DNA_uptake"/>
</dbReference>
<dbReference type="EMBL" id="JBBMFL010000010">
    <property type="protein sequence ID" value="MEQ2545159.1"/>
    <property type="molecule type" value="Genomic_DNA"/>
</dbReference>
<dbReference type="Proteomes" id="UP001460202">
    <property type="component" value="Unassembled WGS sequence"/>
</dbReference>
<dbReference type="PANTHER" id="PTHR30619:SF1">
    <property type="entry name" value="RECOMBINATION PROTEIN 2"/>
    <property type="match status" value="1"/>
</dbReference>
<proteinExistence type="predicted"/>
<reference evidence="1 2" key="1">
    <citation type="submission" date="2024-03" db="EMBL/GenBank/DDBJ databases">
        <title>Human intestinal bacterial collection.</title>
        <authorList>
            <person name="Pauvert C."/>
            <person name="Hitch T.C.A."/>
            <person name="Clavel T."/>
        </authorList>
    </citation>
    <scope>NUCLEOTIDE SEQUENCE [LARGE SCALE GENOMIC DNA]</scope>
    <source>
        <strain evidence="1 2">CLA-KB-H122</strain>
    </source>
</reference>
<organism evidence="1 2">
    <name type="scientific">Alistipes intestinihominis</name>
    <dbReference type="NCBI Taxonomy" id="3133172"/>
    <lineage>
        <taxon>Bacteria</taxon>
        <taxon>Pseudomonadati</taxon>
        <taxon>Bacteroidota</taxon>
        <taxon>Bacteroidia</taxon>
        <taxon>Bacteroidales</taxon>
        <taxon>Rikenellaceae</taxon>
        <taxon>Alistipes</taxon>
    </lineage>
</organism>
<comment type="caution">
    <text evidence="1">The sequence shown here is derived from an EMBL/GenBank/DDBJ whole genome shotgun (WGS) entry which is preliminary data.</text>
</comment>
<evidence type="ECO:0000313" key="1">
    <source>
        <dbReference type="EMBL" id="MEQ2545159.1"/>
    </source>
</evidence>
<dbReference type="Gene3D" id="3.60.15.10">
    <property type="entry name" value="Ribonuclease Z/Hydroxyacylglutathione hydrolase-like"/>
    <property type="match status" value="1"/>
</dbReference>
<dbReference type="RefSeq" id="WP_349094229.1">
    <property type="nucleotide sequence ID" value="NZ_JBBMFL010000010.1"/>
</dbReference>
<evidence type="ECO:0008006" key="3">
    <source>
        <dbReference type="Google" id="ProtNLM"/>
    </source>
</evidence>
<dbReference type="InterPro" id="IPR036866">
    <property type="entry name" value="RibonucZ/Hydroxyglut_hydro"/>
</dbReference>
<sequence>MGYELDLLPVGNGEKSGDAILLRCGDLNRGKSSQCVIVIDGGYKCTAENIKSQLQKYYNCINDSGRLQIDLMILLHPDTDHVSGLVELAKDPDIQINNILMHRPWEEIGVTWFQDGRITKHSLKERLADAFEKAYELDQATRNATKLSPAPTTYTCCGAKLHILAPSTNLYKTCIAKCEKTPTSIFESTVKKGISFSKITNEENYSEGDRINWYYDEQTSEINESSFVILFEYEGDQILLTGDAGKKGLKEAIEYANANGLDLSKVGIIKMPHHGSRKNITPEIMDKLGASGSSCYISCVKNDEGHHPSKRLVNMLNQKGFKVYATQGSILHYGRNAPTREGYITVYPKDNYSRMETK</sequence>